<protein>
    <submittedName>
        <fullName evidence="3">Transmembrane protein</fullName>
    </submittedName>
</protein>
<evidence type="ECO:0000256" key="1">
    <source>
        <dbReference type="SAM" id="Phobius"/>
    </source>
</evidence>
<dbReference type="WBParaSite" id="Hba_03123">
    <property type="protein sequence ID" value="Hba_03123"/>
    <property type="gene ID" value="Hba_03123"/>
</dbReference>
<keyword evidence="1" id="KW-1133">Transmembrane helix</keyword>
<name>A0A1I7WDU2_HETBA</name>
<reference evidence="3" key="1">
    <citation type="submission" date="2016-11" db="UniProtKB">
        <authorList>
            <consortium name="WormBaseParasite"/>
        </authorList>
    </citation>
    <scope>IDENTIFICATION</scope>
</reference>
<organism evidence="2 3">
    <name type="scientific">Heterorhabditis bacteriophora</name>
    <name type="common">Entomopathogenic nematode worm</name>
    <dbReference type="NCBI Taxonomy" id="37862"/>
    <lineage>
        <taxon>Eukaryota</taxon>
        <taxon>Metazoa</taxon>
        <taxon>Ecdysozoa</taxon>
        <taxon>Nematoda</taxon>
        <taxon>Chromadorea</taxon>
        <taxon>Rhabditida</taxon>
        <taxon>Rhabditina</taxon>
        <taxon>Rhabditomorpha</taxon>
        <taxon>Strongyloidea</taxon>
        <taxon>Heterorhabditidae</taxon>
        <taxon>Heterorhabditis</taxon>
    </lineage>
</organism>
<feature type="transmembrane region" description="Helical" evidence="1">
    <location>
        <begin position="20"/>
        <end position="37"/>
    </location>
</feature>
<proteinExistence type="predicted"/>
<accession>A0A1I7WDU2</accession>
<evidence type="ECO:0000313" key="3">
    <source>
        <dbReference type="WBParaSite" id="Hba_03123"/>
    </source>
</evidence>
<sequence>MVNKISHIISKKKLASIAYIYIYIYIFIYKIIFFLNLERQQMKKLLIVSRIETNNMNTQNNYRKI</sequence>
<keyword evidence="1" id="KW-0812">Transmembrane</keyword>
<dbReference type="AlphaFoldDB" id="A0A1I7WDU2"/>
<keyword evidence="1" id="KW-0472">Membrane</keyword>
<dbReference type="Proteomes" id="UP000095283">
    <property type="component" value="Unplaced"/>
</dbReference>
<evidence type="ECO:0000313" key="2">
    <source>
        <dbReference type="Proteomes" id="UP000095283"/>
    </source>
</evidence>
<keyword evidence="2" id="KW-1185">Reference proteome</keyword>